<reference evidence="1" key="1">
    <citation type="submission" date="2014-11" db="EMBL/GenBank/DDBJ databases">
        <authorList>
            <person name="Amaro Gonzalez C."/>
        </authorList>
    </citation>
    <scope>NUCLEOTIDE SEQUENCE</scope>
</reference>
<sequence length="10" mass="1143">MSCLFSVEDL</sequence>
<organism evidence="1">
    <name type="scientific">Anguilla anguilla</name>
    <name type="common">European freshwater eel</name>
    <name type="synonym">Muraena anguilla</name>
    <dbReference type="NCBI Taxonomy" id="7936"/>
    <lineage>
        <taxon>Eukaryota</taxon>
        <taxon>Metazoa</taxon>
        <taxon>Chordata</taxon>
        <taxon>Craniata</taxon>
        <taxon>Vertebrata</taxon>
        <taxon>Euteleostomi</taxon>
        <taxon>Actinopterygii</taxon>
        <taxon>Neopterygii</taxon>
        <taxon>Teleostei</taxon>
        <taxon>Anguilliformes</taxon>
        <taxon>Anguillidae</taxon>
        <taxon>Anguilla</taxon>
    </lineage>
</organism>
<evidence type="ECO:0000313" key="1">
    <source>
        <dbReference type="EMBL" id="JAH30829.1"/>
    </source>
</evidence>
<proteinExistence type="predicted"/>
<reference evidence="1" key="2">
    <citation type="journal article" date="2015" name="Fish Shellfish Immunol.">
        <title>Early steps in the European eel (Anguilla anguilla)-Vibrio vulnificus interaction in the gills: Role of the RtxA13 toxin.</title>
        <authorList>
            <person name="Callol A."/>
            <person name="Pajuelo D."/>
            <person name="Ebbesson L."/>
            <person name="Teles M."/>
            <person name="MacKenzie S."/>
            <person name="Amaro C."/>
        </authorList>
    </citation>
    <scope>NUCLEOTIDE SEQUENCE</scope>
</reference>
<name>A0A0E9RP24_ANGAN</name>
<accession>A0A0E9RP24</accession>
<protein>
    <submittedName>
        <fullName evidence="1">Uncharacterized protein</fullName>
    </submittedName>
</protein>
<dbReference type="EMBL" id="GBXM01077748">
    <property type="protein sequence ID" value="JAH30829.1"/>
    <property type="molecule type" value="Transcribed_RNA"/>
</dbReference>